<keyword evidence="1" id="KW-1133">Transmembrane helix</keyword>
<dbReference type="EMBL" id="MTHD01000006">
    <property type="protein sequence ID" value="OMG52033.1"/>
    <property type="molecule type" value="Genomic_DNA"/>
</dbReference>
<feature type="transmembrane region" description="Helical" evidence="1">
    <location>
        <begin position="6"/>
        <end position="25"/>
    </location>
</feature>
<dbReference type="RefSeq" id="WP_076096840.1">
    <property type="nucleotide sequence ID" value="NZ_MTHD01000006.1"/>
</dbReference>
<name>A0A1R1HZX7_9RHOO</name>
<feature type="transmembrane region" description="Helical" evidence="1">
    <location>
        <begin position="59"/>
        <end position="79"/>
    </location>
</feature>
<dbReference type="Proteomes" id="UP000187526">
    <property type="component" value="Unassembled WGS sequence"/>
</dbReference>
<evidence type="ECO:0000313" key="3">
    <source>
        <dbReference type="Proteomes" id="UP000187526"/>
    </source>
</evidence>
<organism evidence="2 3">
    <name type="scientific">Azonexus hydrophilus</name>
    <dbReference type="NCBI Taxonomy" id="418702"/>
    <lineage>
        <taxon>Bacteria</taxon>
        <taxon>Pseudomonadati</taxon>
        <taxon>Pseudomonadota</taxon>
        <taxon>Betaproteobacteria</taxon>
        <taxon>Rhodocyclales</taxon>
        <taxon>Azonexaceae</taxon>
        <taxon>Azonexus</taxon>
    </lineage>
</organism>
<dbReference type="STRING" id="418702.BJN45_15350"/>
<evidence type="ECO:0000256" key="1">
    <source>
        <dbReference type="SAM" id="Phobius"/>
    </source>
</evidence>
<gene>
    <name evidence="2" type="ORF">BJN45_15350</name>
</gene>
<dbReference type="AlphaFoldDB" id="A0A1R1HZX7"/>
<evidence type="ECO:0000313" key="2">
    <source>
        <dbReference type="EMBL" id="OMG52033.1"/>
    </source>
</evidence>
<keyword evidence="3" id="KW-1185">Reference proteome</keyword>
<reference evidence="2 3" key="1">
    <citation type="submission" date="2016-10" db="EMBL/GenBank/DDBJ databases">
        <title>Alkaliphiles isolated from bioreactors.</title>
        <authorList>
            <person name="Salah Z."/>
            <person name="Rout S.P."/>
            <person name="Humphreys P.N."/>
        </authorList>
    </citation>
    <scope>NUCLEOTIDE SEQUENCE [LARGE SCALE GENOMIC DNA]</scope>
    <source>
        <strain evidence="2 3">ZS02</strain>
    </source>
</reference>
<comment type="caution">
    <text evidence="2">The sequence shown here is derived from an EMBL/GenBank/DDBJ whole genome shotgun (WGS) entry which is preliminary data.</text>
</comment>
<protein>
    <submittedName>
        <fullName evidence="2">Uncharacterized protein</fullName>
    </submittedName>
</protein>
<accession>A0A1R1HZX7</accession>
<feature type="transmembrane region" description="Helical" evidence="1">
    <location>
        <begin position="85"/>
        <end position="104"/>
    </location>
</feature>
<sequence length="135" mass="15335">MVFNVHVALTWILFLALFPMAFFWLRRAWRIAINKDFSEVAIKYGESPPNPEKFAPYEAVINLVAGSIALAVIAGVLAGELEYDDWMAIAGSTIWCKFFLSFALSRQAHPMNLPGFMQRRISIRPEKQAPETDEK</sequence>
<proteinExistence type="predicted"/>
<keyword evidence="1" id="KW-0472">Membrane</keyword>
<keyword evidence="1" id="KW-0812">Transmembrane</keyword>